<evidence type="ECO:0000256" key="5">
    <source>
        <dbReference type="ARBA" id="ARBA00022679"/>
    </source>
</evidence>
<comment type="similarity">
    <text evidence="3">Belongs to the protein kinase superfamily. NEK Ser/Thr protein kinase family. NIMA subfamily.</text>
</comment>
<feature type="transmembrane region" description="Helical" evidence="11">
    <location>
        <begin position="637"/>
        <end position="658"/>
    </location>
</feature>
<accession>A0A517MZM5</accession>
<keyword evidence="8 10" id="KW-0067">ATP-binding</keyword>
<keyword evidence="14" id="KW-1185">Reference proteome</keyword>
<dbReference type="Proteomes" id="UP000319852">
    <property type="component" value="Chromosome"/>
</dbReference>
<name>A0A517MZM5_9BACT</name>
<keyword evidence="11" id="KW-1133">Transmembrane helix</keyword>
<evidence type="ECO:0000256" key="11">
    <source>
        <dbReference type="SAM" id="Phobius"/>
    </source>
</evidence>
<feature type="binding site" evidence="10">
    <location>
        <position position="208"/>
    </location>
    <ligand>
        <name>ATP</name>
        <dbReference type="ChEBI" id="CHEBI:30616"/>
    </ligand>
</feature>
<dbReference type="Pfam" id="PF07714">
    <property type="entry name" value="PK_Tyr_Ser-Thr"/>
    <property type="match status" value="1"/>
</dbReference>
<evidence type="ECO:0000313" key="14">
    <source>
        <dbReference type="Proteomes" id="UP000319852"/>
    </source>
</evidence>
<reference evidence="13 14" key="1">
    <citation type="submission" date="2019-02" db="EMBL/GenBank/DDBJ databases">
        <title>Deep-cultivation of Planctomycetes and their phenomic and genomic characterization uncovers novel biology.</title>
        <authorList>
            <person name="Wiegand S."/>
            <person name="Jogler M."/>
            <person name="Boedeker C."/>
            <person name="Pinto D."/>
            <person name="Vollmers J."/>
            <person name="Rivas-Marin E."/>
            <person name="Kohn T."/>
            <person name="Peeters S.H."/>
            <person name="Heuer A."/>
            <person name="Rast P."/>
            <person name="Oberbeckmann S."/>
            <person name="Bunk B."/>
            <person name="Jeske O."/>
            <person name="Meyerdierks A."/>
            <person name="Storesund J.E."/>
            <person name="Kallscheuer N."/>
            <person name="Luecker S."/>
            <person name="Lage O.M."/>
            <person name="Pohl T."/>
            <person name="Merkel B.J."/>
            <person name="Hornburger P."/>
            <person name="Mueller R.-W."/>
            <person name="Bruemmer F."/>
            <person name="Labrenz M."/>
            <person name="Spormann A.M."/>
            <person name="Op den Camp H."/>
            <person name="Overmann J."/>
            <person name="Amann R."/>
            <person name="Jetten M.S.M."/>
            <person name="Mascher T."/>
            <person name="Medema M.H."/>
            <person name="Devos D.P."/>
            <person name="Kaster A.-K."/>
            <person name="Ovreas L."/>
            <person name="Rohde M."/>
            <person name="Galperin M.Y."/>
            <person name="Jogler C."/>
        </authorList>
    </citation>
    <scope>NUCLEOTIDE SEQUENCE [LARGE SCALE GENOMIC DNA]</scope>
    <source>
        <strain evidence="13 14">HG15A2</strain>
    </source>
</reference>
<evidence type="ECO:0000256" key="8">
    <source>
        <dbReference type="ARBA" id="ARBA00022840"/>
    </source>
</evidence>
<dbReference type="EMBL" id="CP036263">
    <property type="protein sequence ID" value="QDT00337.1"/>
    <property type="molecule type" value="Genomic_DNA"/>
</dbReference>
<dbReference type="EC" id="2.7.11.1" evidence="13"/>
<feature type="transmembrane region" description="Helical" evidence="11">
    <location>
        <begin position="599"/>
        <end position="625"/>
    </location>
</feature>
<keyword evidence="4" id="KW-0723">Serine/threonine-protein kinase</keyword>
<evidence type="ECO:0000256" key="4">
    <source>
        <dbReference type="ARBA" id="ARBA00022527"/>
    </source>
</evidence>
<dbReference type="CDD" id="cd14014">
    <property type="entry name" value="STKc_PknB_like"/>
    <property type="match status" value="1"/>
</dbReference>
<dbReference type="SUPFAM" id="SSF56112">
    <property type="entry name" value="Protein kinase-like (PK-like)"/>
    <property type="match status" value="1"/>
</dbReference>
<dbReference type="PANTHER" id="PTHR43289:SF34">
    <property type="entry name" value="SERINE_THREONINE-PROTEIN KINASE YBDM-RELATED"/>
    <property type="match status" value="1"/>
</dbReference>
<evidence type="ECO:0000256" key="10">
    <source>
        <dbReference type="PROSITE-ProRule" id="PRU10141"/>
    </source>
</evidence>
<keyword evidence="9" id="KW-0206">Cytoskeleton</keyword>
<dbReference type="PANTHER" id="PTHR43289">
    <property type="entry name" value="MITOGEN-ACTIVATED PROTEIN KINASE KINASE KINASE 20-RELATED"/>
    <property type="match status" value="1"/>
</dbReference>
<dbReference type="KEGG" id="amob:HG15A2_36730"/>
<feature type="transmembrane region" description="Helical" evidence="11">
    <location>
        <begin position="517"/>
        <end position="537"/>
    </location>
</feature>
<keyword evidence="5 13" id="KW-0808">Transferase</keyword>
<dbReference type="Gene3D" id="1.10.510.10">
    <property type="entry name" value="Transferase(Phosphotransferase) domain 1"/>
    <property type="match status" value="2"/>
</dbReference>
<feature type="domain" description="Protein kinase" evidence="12">
    <location>
        <begin position="179"/>
        <end position="497"/>
    </location>
</feature>
<feature type="transmembrane region" description="Helical" evidence="11">
    <location>
        <begin position="720"/>
        <end position="739"/>
    </location>
</feature>
<dbReference type="InterPro" id="IPR017441">
    <property type="entry name" value="Protein_kinase_ATP_BS"/>
</dbReference>
<dbReference type="InterPro" id="IPR011009">
    <property type="entry name" value="Kinase-like_dom_sf"/>
</dbReference>
<dbReference type="InterPro" id="IPR008271">
    <property type="entry name" value="Ser/Thr_kinase_AS"/>
</dbReference>
<organism evidence="13 14">
    <name type="scientific">Adhaeretor mobilis</name>
    <dbReference type="NCBI Taxonomy" id="1930276"/>
    <lineage>
        <taxon>Bacteria</taxon>
        <taxon>Pseudomonadati</taxon>
        <taxon>Planctomycetota</taxon>
        <taxon>Planctomycetia</taxon>
        <taxon>Pirellulales</taxon>
        <taxon>Lacipirellulaceae</taxon>
        <taxon>Adhaeretor</taxon>
    </lineage>
</organism>
<dbReference type="InterPro" id="IPR001245">
    <property type="entry name" value="Ser-Thr/Tyr_kinase_cat_dom"/>
</dbReference>
<comment type="subcellular location">
    <subcellularLocation>
        <location evidence="1">Cytoplasm</location>
        <location evidence="1">Cytoskeleton</location>
        <location evidence="1">Microtubule organizing center</location>
        <location evidence="1">Centrosome</location>
    </subcellularLocation>
    <subcellularLocation>
        <location evidence="2">Cytoplasm</location>
        <location evidence="2">Cytoskeleton</location>
        <location evidence="2">Spindle pole</location>
    </subcellularLocation>
</comment>
<keyword evidence="9" id="KW-0963">Cytoplasm</keyword>
<evidence type="ECO:0000256" key="7">
    <source>
        <dbReference type="ARBA" id="ARBA00022777"/>
    </source>
</evidence>
<sequence>MENEDALWDLIAKRIDELSGAWEALADKSGELPDIQRFLKGVDGGGLPNGARLLIGELVKTDLEQRWQRNIQPQLLEDYVRDHTQLGELEQLPTDLIYEEFQARIQAGHAVYEEEIRKRFPKKADALCDLLGGMAISGSPTCTYFAGTRIATDHSESQAPSSIEQKIADLQPGDQIDDFQLVATLGSGAFARVFLARQLSMERLVALKISATSGREPQTLAQLDHPNIIRVFDQRECKSPPALLLYMEVAQGGSLHDLMQRLARARQAEGGVASAGEALLESIDASLARVGITPPADSSRREELVTAPWVEVACQLGAEIAEGLAYAHDRGVLHRDIKPANVLLTAEATPKLADFNVSYNGGHAEEDPKDAFGGSLAYMSPEQLEACHPLLGGSPQMVRETSDIFAFGVMMWEMLTGKRPFRDELSSILGGQLARLQRMIELRRKGDFADTAKSLPDDCPPPLRRTLARCLQPAPENRFQSAHQLAKSLRLCLHERAWKLLEPPESTFGRIVLRWPVLFVILAALLPNLLTGAYNYFYNKHRMSDQWPELYQRFDRVQLVINAVAFPLGVVIVWWVMVKTMQFIKDASPASANQGVKSVLLFGHFASLLIVTLWTISGAAFPIAIAWGNPTGQAIGFYLHFFISLAVCGLAATAYPFFFITTLATQFLVPALVRNDTAGGPQRKDLRQLAKLSRIYLALASLVPMLAVLLAVSAGSQQRWALIVASSVGVFGLGAMFLLERQIRLNIEALEKIAID</sequence>
<evidence type="ECO:0000256" key="3">
    <source>
        <dbReference type="ARBA" id="ARBA00010886"/>
    </source>
</evidence>
<gene>
    <name evidence="13" type="primary">pknB_6</name>
    <name evidence="13" type="ORF">HG15A2_36730</name>
</gene>
<keyword evidence="7 13" id="KW-0418">Kinase</keyword>
<dbReference type="AlphaFoldDB" id="A0A517MZM5"/>
<dbReference type="GO" id="GO:0004674">
    <property type="term" value="F:protein serine/threonine kinase activity"/>
    <property type="evidence" value="ECO:0007669"/>
    <property type="project" value="UniProtKB-KW"/>
</dbReference>
<evidence type="ECO:0000256" key="2">
    <source>
        <dbReference type="ARBA" id="ARBA00004647"/>
    </source>
</evidence>
<dbReference type="GO" id="GO:0005524">
    <property type="term" value="F:ATP binding"/>
    <property type="evidence" value="ECO:0007669"/>
    <property type="project" value="UniProtKB-UniRule"/>
</dbReference>
<feature type="transmembrane region" description="Helical" evidence="11">
    <location>
        <begin position="557"/>
        <end position="578"/>
    </location>
</feature>
<dbReference type="PROSITE" id="PS00107">
    <property type="entry name" value="PROTEIN_KINASE_ATP"/>
    <property type="match status" value="1"/>
</dbReference>
<dbReference type="PROSITE" id="PS50011">
    <property type="entry name" value="PROTEIN_KINASE_DOM"/>
    <property type="match status" value="1"/>
</dbReference>
<evidence type="ECO:0000256" key="1">
    <source>
        <dbReference type="ARBA" id="ARBA00004300"/>
    </source>
</evidence>
<dbReference type="GO" id="GO:0005813">
    <property type="term" value="C:centrosome"/>
    <property type="evidence" value="ECO:0007669"/>
    <property type="project" value="UniProtKB-SubCell"/>
</dbReference>
<evidence type="ECO:0000256" key="6">
    <source>
        <dbReference type="ARBA" id="ARBA00022741"/>
    </source>
</evidence>
<dbReference type="GO" id="GO:0000922">
    <property type="term" value="C:spindle pole"/>
    <property type="evidence" value="ECO:0007669"/>
    <property type="project" value="UniProtKB-SubCell"/>
</dbReference>
<evidence type="ECO:0000256" key="9">
    <source>
        <dbReference type="ARBA" id="ARBA00023212"/>
    </source>
</evidence>
<dbReference type="SMART" id="SM00220">
    <property type="entry name" value="S_TKc"/>
    <property type="match status" value="1"/>
</dbReference>
<proteinExistence type="inferred from homology"/>
<evidence type="ECO:0000259" key="12">
    <source>
        <dbReference type="PROSITE" id="PS50011"/>
    </source>
</evidence>
<evidence type="ECO:0000313" key="13">
    <source>
        <dbReference type="EMBL" id="QDT00337.1"/>
    </source>
</evidence>
<keyword evidence="11" id="KW-0812">Transmembrane</keyword>
<keyword evidence="6 10" id="KW-0547">Nucleotide-binding</keyword>
<protein>
    <submittedName>
        <fullName evidence="13">Serine/threonine-protein kinase PknB</fullName>
        <ecNumber evidence="13">2.7.11.1</ecNumber>
    </submittedName>
</protein>
<feature type="transmembrane region" description="Helical" evidence="11">
    <location>
        <begin position="695"/>
        <end position="714"/>
    </location>
</feature>
<dbReference type="PROSITE" id="PS00108">
    <property type="entry name" value="PROTEIN_KINASE_ST"/>
    <property type="match status" value="1"/>
</dbReference>
<dbReference type="InterPro" id="IPR000719">
    <property type="entry name" value="Prot_kinase_dom"/>
</dbReference>
<keyword evidence="11" id="KW-0472">Membrane</keyword>